<proteinExistence type="predicted"/>
<gene>
    <name evidence="3" type="ORF">EFK50_07380</name>
</gene>
<accession>A0A3N0CM17</accession>
<feature type="signal peptide" evidence="1">
    <location>
        <begin position="1"/>
        <end position="27"/>
    </location>
</feature>
<feature type="chain" id="PRO_5018139714" evidence="1">
    <location>
        <begin position="28"/>
        <end position="385"/>
    </location>
</feature>
<dbReference type="InterPro" id="IPR011042">
    <property type="entry name" value="6-blade_b-propeller_TolB-like"/>
</dbReference>
<comment type="caution">
    <text evidence="3">The sequence shown here is derived from an EMBL/GenBank/DDBJ whole genome shotgun (WGS) entry which is preliminary data.</text>
</comment>
<evidence type="ECO:0000259" key="2">
    <source>
        <dbReference type="Pfam" id="PF07995"/>
    </source>
</evidence>
<dbReference type="RefSeq" id="WP_123226917.1">
    <property type="nucleotide sequence ID" value="NZ_RJSE01000005.1"/>
</dbReference>
<feature type="domain" description="Glucose/Sorbosone dehydrogenase" evidence="2">
    <location>
        <begin position="47"/>
        <end position="373"/>
    </location>
</feature>
<dbReference type="SUPFAM" id="SSF50952">
    <property type="entry name" value="Soluble quinoprotein glucose dehydrogenase"/>
    <property type="match status" value="1"/>
</dbReference>
<dbReference type="AlphaFoldDB" id="A0A3N0CM17"/>
<protein>
    <submittedName>
        <fullName evidence="3">PQQ-dependent sugar dehydrogenase</fullName>
    </submittedName>
</protein>
<evidence type="ECO:0000313" key="3">
    <source>
        <dbReference type="EMBL" id="RNL64341.1"/>
    </source>
</evidence>
<organism evidence="3 4">
    <name type="scientific">Nocardioides marmoriginsengisoli</name>
    <dbReference type="NCBI Taxonomy" id="661483"/>
    <lineage>
        <taxon>Bacteria</taxon>
        <taxon>Bacillati</taxon>
        <taxon>Actinomycetota</taxon>
        <taxon>Actinomycetes</taxon>
        <taxon>Propionibacteriales</taxon>
        <taxon>Nocardioidaceae</taxon>
        <taxon>Nocardioides</taxon>
    </lineage>
</organism>
<dbReference type="InterPro" id="IPR011041">
    <property type="entry name" value="Quinoprot_gluc/sorb_DH_b-prop"/>
</dbReference>
<dbReference type="Gene3D" id="2.120.10.30">
    <property type="entry name" value="TolB, C-terminal domain"/>
    <property type="match status" value="1"/>
</dbReference>
<dbReference type="Pfam" id="PF07995">
    <property type="entry name" value="GSDH"/>
    <property type="match status" value="1"/>
</dbReference>
<dbReference type="InterPro" id="IPR012938">
    <property type="entry name" value="Glc/Sorbosone_DH"/>
</dbReference>
<keyword evidence="4" id="KW-1185">Reference proteome</keyword>
<dbReference type="PANTHER" id="PTHR19328:SF13">
    <property type="entry name" value="HIPL1 PROTEIN"/>
    <property type="match status" value="1"/>
</dbReference>
<dbReference type="Proteomes" id="UP000267128">
    <property type="component" value="Unassembled WGS sequence"/>
</dbReference>
<name>A0A3N0CM17_9ACTN</name>
<evidence type="ECO:0000313" key="4">
    <source>
        <dbReference type="Proteomes" id="UP000267128"/>
    </source>
</evidence>
<dbReference type="EMBL" id="RJSE01000005">
    <property type="protein sequence ID" value="RNL64341.1"/>
    <property type="molecule type" value="Genomic_DNA"/>
</dbReference>
<dbReference type="PANTHER" id="PTHR19328">
    <property type="entry name" value="HEDGEHOG-INTERACTING PROTEIN"/>
    <property type="match status" value="1"/>
</dbReference>
<keyword evidence="1" id="KW-0732">Signal</keyword>
<evidence type="ECO:0000256" key="1">
    <source>
        <dbReference type="SAM" id="SignalP"/>
    </source>
</evidence>
<reference evidence="3 4" key="1">
    <citation type="submission" date="2018-11" db="EMBL/GenBank/DDBJ databases">
        <authorList>
            <person name="Li F."/>
        </authorList>
    </citation>
    <scope>NUCLEOTIDE SEQUENCE [LARGE SCALE GENOMIC DNA]</scope>
    <source>
        <strain evidence="3 4">Gsoil 097</strain>
    </source>
</reference>
<dbReference type="OrthoDB" id="9770043at2"/>
<sequence length="385" mass="41366">MRRLGLATVVLAAVAALVAPTASPGVAAPDRQSAMPTLTVTRQVTGLSIPWDVQPLPGGRLLIDERANRRLIVWHNGVKKVLTGFAASKVWSSGETGVMGLEVDPAFAKNRRIYTCQGGFTAGGGHDVRVVAWRLNAAYTGVRYVRTLVKGFPATSGRHGGCRLLITRNGALIVGTGDAATTANPQNLRSFGGKTLRLNRMTGAPWPTNKWPKAKSKVRRYVLTYGHRNVQGLAQRADGTLWSIEQGTYRDDEVNRLVNGGNFGWRPGPGYDEAPPMTNHALPGVQYGARWRSGDPTLATSGGTFVRGAQWGDLNGTLAVAALRTNQVLFLRFDKAGKLLWTRAPAALKSFGRLRSISVAPNGDLLVTTSNGSNDAVLRVRPRLS</sequence>